<dbReference type="CDD" id="cd00060">
    <property type="entry name" value="FHA"/>
    <property type="match status" value="1"/>
</dbReference>
<dbReference type="SMART" id="SM00240">
    <property type="entry name" value="FHA"/>
    <property type="match status" value="1"/>
</dbReference>
<dbReference type="Gene3D" id="2.60.200.20">
    <property type="match status" value="1"/>
</dbReference>
<dbReference type="eggNOG" id="COG1716">
    <property type="taxonomic scope" value="Bacteria"/>
</dbReference>
<dbReference type="EMBL" id="ASRX01000103">
    <property type="protein sequence ID" value="EYF00631.1"/>
    <property type="molecule type" value="Genomic_DNA"/>
</dbReference>
<evidence type="ECO:0000313" key="3">
    <source>
        <dbReference type="Proteomes" id="UP000019678"/>
    </source>
</evidence>
<name>A0A017SWF4_9BACT</name>
<sequence>MSFRLRYQAHDFELPEGTFLIGRSGECQLSLDDPLVSRKHAALQVASDGVVVQDLESRNGVYVNGARINTQKEVTDGDKITIGSQEMLLYGGEELHQDGLGIDFRRATQTLGAMALNDMRKIADEPTEFGGSGDGGSKGFQSLKLLSNLADKALGLGRADEAERILQTILLDILTRARSNVPLEMPAAELATRYAARLAGATGKSSWVNYSFDLYSIARRPLPAAVIDELYTVVRKVRAPDLGPLRAYLDELRRLSPSFGPAERFLVQRIEGLERLLALQ</sequence>
<dbReference type="InterPro" id="IPR008984">
    <property type="entry name" value="SMAD_FHA_dom_sf"/>
</dbReference>
<comment type="caution">
    <text evidence="2">The sequence shown here is derived from an EMBL/GenBank/DDBJ whole genome shotgun (WGS) entry which is preliminary data.</text>
</comment>
<evidence type="ECO:0000259" key="1">
    <source>
        <dbReference type="PROSITE" id="PS50006"/>
    </source>
</evidence>
<protein>
    <submittedName>
        <fullName evidence="2">Diguanylate cyclase (GGDEF domain)</fullName>
    </submittedName>
</protein>
<dbReference type="PANTHER" id="PTHR23308">
    <property type="entry name" value="NUCLEAR INHIBITOR OF PROTEIN PHOSPHATASE-1"/>
    <property type="match status" value="1"/>
</dbReference>
<reference evidence="2 3" key="1">
    <citation type="submission" date="2013-05" db="EMBL/GenBank/DDBJ databases">
        <title>Genome assembly of Chondromyces apiculatus DSM 436.</title>
        <authorList>
            <person name="Sharma G."/>
            <person name="Khatri I."/>
            <person name="Kaur C."/>
            <person name="Mayilraj S."/>
            <person name="Subramanian S."/>
        </authorList>
    </citation>
    <scope>NUCLEOTIDE SEQUENCE [LARGE SCALE GENOMIC DNA]</scope>
    <source>
        <strain evidence="2 3">DSM 436</strain>
    </source>
</reference>
<dbReference type="SUPFAM" id="SSF49879">
    <property type="entry name" value="SMAD/FHA domain"/>
    <property type="match status" value="1"/>
</dbReference>
<organism evidence="2 3">
    <name type="scientific">Chondromyces apiculatus DSM 436</name>
    <dbReference type="NCBI Taxonomy" id="1192034"/>
    <lineage>
        <taxon>Bacteria</taxon>
        <taxon>Pseudomonadati</taxon>
        <taxon>Myxococcota</taxon>
        <taxon>Polyangia</taxon>
        <taxon>Polyangiales</taxon>
        <taxon>Polyangiaceae</taxon>
        <taxon>Chondromyces</taxon>
    </lineage>
</organism>
<dbReference type="InterPro" id="IPR000253">
    <property type="entry name" value="FHA_dom"/>
</dbReference>
<evidence type="ECO:0000313" key="2">
    <source>
        <dbReference type="EMBL" id="EYF00631.1"/>
    </source>
</evidence>
<dbReference type="AlphaFoldDB" id="A0A017SWF4"/>
<dbReference type="Proteomes" id="UP000019678">
    <property type="component" value="Unassembled WGS sequence"/>
</dbReference>
<feature type="domain" description="FHA" evidence="1">
    <location>
        <begin position="19"/>
        <end position="68"/>
    </location>
</feature>
<dbReference type="STRING" id="1192034.CAP_0384"/>
<gene>
    <name evidence="2" type="ORF">CAP_0384</name>
</gene>
<dbReference type="InterPro" id="IPR050923">
    <property type="entry name" value="Cell_Proc_Reg/RNA_Proc"/>
</dbReference>
<keyword evidence="3" id="KW-1185">Reference proteome</keyword>
<dbReference type="Pfam" id="PF00498">
    <property type="entry name" value="FHA"/>
    <property type="match status" value="1"/>
</dbReference>
<dbReference type="OrthoDB" id="5498906at2"/>
<proteinExistence type="predicted"/>
<dbReference type="RefSeq" id="WP_044250779.1">
    <property type="nucleotide sequence ID" value="NZ_ASRX01000103.1"/>
</dbReference>
<accession>A0A017SWF4</accession>
<dbReference type="PROSITE" id="PS50006">
    <property type="entry name" value="FHA_DOMAIN"/>
    <property type="match status" value="1"/>
</dbReference>